<reference evidence="3" key="1">
    <citation type="journal article" date="2017" name="Nat. Ecol. Evol.">
        <title>Genome expansion and lineage-specific genetic innovations in the forest pathogenic fungi Armillaria.</title>
        <authorList>
            <person name="Sipos G."/>
            <person name="Prasanna A.N."/>
            <person name="Walter M.C."/>
            <person name="O'Connor E."/>
            <person name="Balint B."/>
            <person name="Krizsan K."/>
            <person name="Kiss B."/>
            <person name="Hess J."/>
            <person name="Varga T."/>
            <person name="Slot J."/>
            <person name="Riley R."/>
            <person name="Boka B."/>
            <person name="Rigling D."/>
            <person name="Barry K."/>
            <person name="Lee J."/>
            <person name="Mihaltcheva S."/>
            <person name="LaButti K."/>
            <person name="Lipzen A."/>
            <person name="Waldron R."/>
            <person name="Moloney N.M."/>
            <person name="Sperisen C."/>
            <person name="Kredics L."/>
            <person name="Vagvoelgyi C."/>
            <person name="Patrignani A."/>
            <person name="Fitzpatrick D."/>
            <person name="Nagy I."/>
            <person name="Doyle S."/>
            <person name="Anderson J.B."/>
            <person name="Grigoriev I.V."/>
            <person name="Gueldener U."/>
            <person name="Muensterkoetter M."/>
            <person name="Nagy L.G."/>
        </authorList>
    </citation>
    <scope>NUCLEOTIDE SEQUENCE [LARGE SCALE GENOMIC DNA]</scope>
    <source>
        <strain evidence="3">C18/9</strain>
    </source>
</reference>
<dbReference type="Proteomes" id="UP000219338">
    <property type="component" value="Unassembled WGS sequence"/>
</dbReference>
<accession>A0A284R2T7</accession>
<gene>
    <name evidence="2" type="ORF">ARMOST_06368</name>
</gene>
<dbReference type="EMBL" id="FUEG01000004">
    <property type="protein sequence ID" value="SJL03023.1"/>
    <property type="molecule type" value="Genomic_DNA"/>
</dbReference>
<proteinExistence type="predicted"/>
<organism evidence="2 3">
    <name type="scientific">Armillaria ostoyae</name>
    <name type="common">Armillaria root rot fungus</name>
    <dbReference type="NCBI Taxonomy" id="47428"/>
    <lineage>
        <taxon>Eukaryota</taxon>
        <taxon>Fungi</taxon>
        <taxon>Dikarya</taxon>
        <taxon>Basidiomycota</taxon>
        <taxon>Agaricomycotina</taxon>
        <taxon>Agaricomycetes</taxon>
        <taxon>Agaricomycetidae</taxon>
        <taxon>Agaricales</taxon>
        <taxon>Marasmiineae</taxon>
        <taxon>Physalacriaceae</taxon>
        <taxon>Armillaria</taxon>
    </lineage>
</organism>
<sequence>MTYDPTNYELYNRLLTSQVKILEYVAPSREYHDYDEQTNALYELYRSMADWLKDLWHIMMKDSTDYKHISKCLSLCLDHANDAEGIIHPVVFYDAGCSLRIDSLDEKKRKRIIYDRCALIPEHLCWMYRELMVIAQSRHQPGEFYDIEWDTINLGLEQETKKLLRPREQLEECRVGATFPAAHYRDAHWDTAMIEGALAIYAEDDESEEDEDEEDENDIDKESQ</sequence>
<dbReference type="OrthoDB" id="2893667at2759"/>
<keyword evidence="3" id="KW-1185">Reference proteome</keyword>
<dbReference type="AlphaFoldDB" id="A0A284R2T7"/>
<evidence type="ECO:0000313" key="2">
    <source>
        <dbReference type="EMBL" id="SJL03023.1"/>
    </source>
</evidence>
<evidence type="ECO:0000313" key="3">
    <source>
        <dbReference type="Proteomes" id="UP000219338"/>
    </source>
</evidence>
<dbReference type="OMA" id="WMYRELM"/>
<name>A0A284R2T7_ARMOS</name>
<evidence type="ECO:0000256" key="1">
    <source>
        <dbReference type="SAM" id="MobiDB-lite"/>
    </source>
</evidence>
<protein>
    <submittedName>
        <fullName evidence="2">Uncharacterized protein</fullName>
    </submittedName>
</protein>
<feature type="region of interest" description="Disordered" evidence="1">
    <location>
        <begin position="202"/>
        <end position="224"/>
    </location>
</feature>